<dbReference type="GO" id="GO:0006508">
    <property type="term" value="P:proteolysis"/>
    <property type="evidence" value="ECO:0007669"/>
    <property type="project" value="UniProtKB-KW"/>
</dbReference>
<organism evidence="1 2">
    <name type="scientific">Corchorus olitorius</name>
    <dbReference type="NCBI Taxonomy" id="93759"/>
    <lineage>
        <taxon>Eukaryota</taxon>
        <taxon>Viridiplantae</taxon>
        <taxon>Streptophyta</taxon>
        <taxon>Embryophyta</taxon>
        <taxon>Tracheophyta</taxon>
        <taxon>Spermatophyta</taxon>
        <taxon>Magnoliopsida</taxon>
        <taxon>eudicotyledons</taxon>
        <taxon>Gunneridae</taxon>
        <taxon>Pentapetalae</taxon>
        <taxon>rosids</taxon>
        <taxon>malvids</taxon>
        <taxon>Malvales</taxon>
        <taxon>Malvaceae</taxon>
        <taxon>Grewioideae</taxon>
        <taxon>Apeibeae</taxon>
        <taxon>Corchorus</taxon>
    </lineage>
</organism>
<reference evidence="2" key="1">
    <citation type="submission" date="2013-09" db="EMBL/GenBank/DDBJ databases">
        <title>Corchorus olitorius genome sequencing.</title>
        <authorList>
            <person name="Alam M."/>
            <person name="Haque M.S."/>
            <person name="Islam M.S."/>
            <person name="Emdad E.M."/>
            <person name="Islam M.M."/>
            <person name="Ahmed B."/>
            <person name="Halim A."/>
            <person name="Hossen Q.M.M."/>
            <person name="Hossain M.Z."/>
            <person name="Ahmed R."/>
            <person name="Khan M.M."/>
            <person name="Islam R."/>
            <person name="Rashid M.M."/>
            <person name="Khan S.A."/>
            <person name="Rahman M.S."/>
            <person name="Alam M."/>
            <person name="Yahiya A.S."/>
            <person name="Khan M.S."/>
            <person name="Azam M.S."/>
            <person name="Haque T."/>
            <person name="Lashkar M.Z.H."/>
            <person name="Akhand A.I."/>
            <person name="Morshed G."/>
            <person name="Roy S."/>
            <person name="Uddin K.S."/>
            <person name="Rabeya T."/>
            <person name="Hossain A.S."/>
            <person name="Chowdhury A."/>
            <person name="Snigdha A.R."/>
            <person name="Mortoza M.S."/>
            <person name="Matin S.A."/>
            <person name="Hoque S.M.E."/>
            <person name="Islam M.K."/>
            <person name="Roy D.K."/>
            <person name="Haider R."/>
            <person name="Moosa M.M."/>
            <person name="Elias S.M."/>
            <person name="Hasan A.M."/>
            <person name="Jahan S."/>
            <person name="Shafiuddin M."/>
            <person name="Mahmood N."/>
            <person name="Shommy N.S."/>
        </authorList>
    </citation>
    <scope>NUCLEOTIDE SEQUENCE [LARGE SCALE GENOMIC DNA]</scope>
    <source>
        <strain evidence="2">cv. O-4</strain>
    </source>
</reference>
<dbReference type="GO" id="GO:0008233">
    <property type="term" value="F:peptidase activity"/>
    <property type="evidence" value="ECO:0007669"/>
    <property type="project" value="UniProtKB-KW"/>
</dbReference>
<sequence>MVNLACVTLGFVDKIANMIVKTADNKRIKLGMIKCEFLGVSSLGTNTERQTEIMIAFTDNKIFALLSAISLSL</sequence>
<keyword evidence="1" id="KW-0378">Hydrolase</keyword>
<keyword evidence="1" id="KW-0645">Protease</keyword>
<gene>
    <name evidence="1" type="ORF">COLO4_38275</name>
</gene>
<keyword evidence="2" id="KW-1185">Reference proteome</keyword>
<accession>A0A1R3FVT4</accession>
<name>A0A1R3FVT4_9ROSI</name>
<feature type="non-terminal residue" evidence="1">
    <location>
        <position position="73"/>
    </location>
</feature>
<dbReference type="AlphaFoldDB" id="A0A1R3FVT4"/>
<dbReference type="Proteomes" id="UP000187203">
    <property type="component" value="Unassembled WGS sequence"/>
</dbReference>
<evidence type="ECO:0000313" key="1">
    <source>
        <dbReference type="EMBL" id="OMO49959.1"/>
    </source>
</evidence>
<evidence type="ECO:0000313" key="2">
    <source>
        <dbReference type="Proteomes" id="UP000187203"/>
    </source>
</evidence>
<comment type="caution">
    <text evidence="1">The sequence shown here is derived from an EMBL/GenBank/DDBJ whole genome shotgun (WGS) entry which is preliminary data.</text>
</comment>
<protein>
    <submittedName>
        <fullName evidence="1">Thymus-specific serine protease-like protein</fullName>
    </submittedName>
</protein>
<dbReference type="EMBL" id="AWUE01024726">
    <property type="protein sequence ID" value="OMO49959.1"/>
    <property type="molecule type" value="Genomic_DNA"/>
</dbReference>
<proteinExistence type="predicted"/>